<dbReference type="Pfam" id="PF00067">
    <property type="entry name" value="p450"/>
    <property type="match status" value="1"/>
</dbReference>
<dbReference type="PANTHER" id="PTHR24305:SF210">
    <property type="entry name" value="CYTOCHROME P450 MONOOXYGENASE ASQL-RELATED"/>
    <property type="match status" value="1"/>
</dbReference>
<protein>
    <submittedName>
        <fullName evidence="7">Uncharacterized protein</fullName>
    </submittedName>
</protein>
<dbReference type="PANTHER" id="PTHR24305">
    <property type="entry name" value="CYTOCHROME P450"/>
    <property type="match status" value="1"/>
</dbReference>
<evidence type="ECO:0000256" key="6">
    <source>
        <dbReference type="SAM" id="Phobius"/>
    </source>
</evidence>
<gene>
    <name evidence="7" type="ORF">NPX13_g7829</name>
</gene>
<dbReference type="InterPro" id="IPR001128">
    <property type="entry name" value="Cyt_P450"/>
</dbReference>
<dbReference type="InterPro" id="IPR036396">
    <property type="entry name" value="Cyt_P450_sf"/>
</dbReference>
<keyword evidence="6" id="KW-0812">Transmembrane</keyword>
<keyword evidence="3" id="KW-0349">Heme</keyword>
<keyword evidence="4" id="KW-0479">Metal-binding</keyword>
<sequence>MAITEASLGLLGSLPSILLLSIALPLIVIAYYGAVWAYNIWLHPLSKYPGPLLARASPLWMVISYLHGKTPTELLKLHERYGPVVRTGPNELSYINTSQWKEIYGFKSNGQTEFVKDPQYHAAIKPNTSILNSNAQYHGYLRKLLAHGFSEKSLREQESVLKSFIDTLFRRLNEESRNGEQPVDIQRWYNFVSFDIIGYLTFGESFNCLTTGTFHTWVSIFFSIAKNFAYGQMSARLPYLIRGPFKRYFVPAKVTGDVVTLAALNEEKTNHRIENSPPVPDFMDKLVDAYKSGKLSDESLKENTQVLVAAGSETTATSLAGKPIGHPLL</sequence>
<dbReference type="SUPFAM" id="SSF48264">
    <property type="entry name" value="Cytochrome P450"/>
    <property type="match status" value="1"/>
</dbReference>
<dbReference type="GO" id="GO:0016705">
    <property type="term" value="F:oxidoreductase activity, acting on paired donors, with incorporation or reduction of molecular oxygen"/>
    <property type="evidence" value="ECO:0007669"/>
    <property type="project" value="InterPro"/>
</dbReference>
<evidence type="ECO:0000256" key="1">
    <source>
        <dbReference type="ARBA" id="ARBA00001971"/>
    </source>
</evidence>
<dbReference type="VEuPathDB" id="FungiDB:F4678DRAFT_454397"/>
<keyword evidence="8" id="KW-1185">Reference proteome</keyword>
<comment type="caution">
    <text evidence="7">The sequence shown here is derived from an EMBL/GenBank/DDBJ whole genome shotgun (WGS) entry which is preliminary data.</text>
</comment>
<reference evidence="7" key="1">
    <citation type="submission" date="2022-07" db="EMBL/GenBank/DDBJ databases">
        <title>Genome Sequence of Xylaria arbuscula.</title>
        <authorList>
            <person name="Buettner E."/>
        </authorList>
    </citation>
    <scope>NUCLEOTIDE SEQUENCE</scope>
    <source>
        <strain evidence="7">VT107</strain>
    </source>
</reference>
<dbReference type="AlphaFoldDB" id="A0A9W8TKE4"/>
<organism evidence="7 8">
    <name type="scientific">Xylaria arbuscula</name>
    <dbReference type="NCBI Taxonomy" id="114810"/>
    <lineage>
        <taxon>Eukaryota</taxon>
        <taxon>Fungi</taxon>
        <taxon>Dikarya</taxon>
        <taxon>Ascomycota</taxon>
        <taxon>Pezizomycotina</taxon>
        <taxon>Sordariomycetes</taxon>
        <taxon>Xylariomycetidae</taxon>
        <taxon>Xylariales</taxon>
        <taxon>Xylariaceae</taxon>
        <taxon>Xylaria</taxon>
    </lineage>
</organism>
<feature type="transmembrane region" description="Helical" evidence="6">
    <location>
        <begin position="17"/>
        <end position="38"/>
    </location>
</feature>
<name>A0A9W8TKE4_9PEZI</name>
<keyword evidence="6" id="KW-1133">Transmembrane helix</keyword>
<evidence type="ECO:0000256" key="2">
    <source>
        <dbReference type="ARBA" id="ARBA00010617"/>
    </source>
</evidence>
<dbReference type="GO" id="GO:0020037">
    <property type="term" value="F:heme binding"/>
    <property type="evidence" value="ECO:0007669"/>
    <property type="project" value="InterPro"/>
</dbReference>
<dbReference type="Proteomes" id="UP001148614">
    <property type="component" value="Unassembled WGS sequence"/>
</dbReference>
<evidence type="ECO:0000256" key="3">
    <source>
        <dbReference type="ARBA" id="ARBA00022617"/>
    </source>
</evidence>
<accession>A0A9W8TKE4</accession>
<evidence type="ECO:0000256" key="4">
    <source>
        <dbReference type="ARBA" id="ARBA00022723"/>
    </source>
</evidence>
<evidence type="ECO:0000256" key="5">
    <source>
        <dbReference type="ARBA" id="ARBA00023004"/>
    </source>
</evidence>
<evidence type="ECO:0000313" key="8">
    <source>
        <dbReference type="Proteomes" id="UP001148614"/>
    </source>
</evidence>
<proteinExistence type="inferred from homology"/>
<keyword evidence="5" id="KW-0408">Iron</keyword>
<dbReference type="EMBL" id="JANPWZ010001612">
    <property type="protein sequence ID" value="KAJ3564471.1"/>
    <property type="molecule type" value="Genomic_DNA"/>
</dbReference>
<evidence type="ECO:0000313" key="7">
    <source>
        <dbReference type="EMBL" id="KAJ3564471.1"/>
    </source>
</evidence>
<keyword evidence="6" id="KW-0472">Membrane</keyword>
<dbReference type="Gene3D" id="1.10.630.10">
    <property type="entry name" value="Cytochrome P450"/>
    <property type="match status" value="1"/>
</dbReference>
<dbReference type="GO" id="GO:0004497">
    <property type="term" value="F:monooxygenase activity"/>
    <property type="evidence" value="ECO:0007669"/>
    <property type="project" value="InterPro"/>
</dbReference>
<dbReference type="InterPro" id="IPR050121">
    <property type="entry name" value="Cytochrome_P450_monoxygenase"/>
</dbReference>
<comment type="cofactor">
    <cofactor evidence="1">
        <name>heme</name>
        <dbReference type="ChEBI" id="CHEBI:30413"/>
    </cofactor>
</comment>
<comment type="similarity">
    <text evidence="2">Belongs to the cytochrome P450 family.</text>
</comment>
<dbReference type="GO" id="GO:0005506">
    <property type="term" value="F:iron ion binding"/>
    <property type="evidence" value="ECO:0007669"/>
    <property type="project" value="InterPro"/>
</dbReference>